<dbReference type="GO" id="GO:0032259">
    <property type="term" value="P:methylation"/>
    <property type="evidence" value="ECO:0007669"/>
    <property type="project" value="UniProtKB-KW"/>
</dbReference>
<feature type="compositionally biased region" description="Low complexity" evidence="1">
    <location>
        <begin position="217"/>
        <end position="250"/>
    </location>
</feature>
<name>A0A9P7BEW4_9ASCO</name>
<dbReference type="OrthoDB" id="3998070at2759"/>
<accession>A0A9P7BEW4</accession>
<dbReference type="Proteomes" id="UP000697127">
    <property type="component" value="Unassembled WGS sequence"/>
</dbReference>
<dbReference type="EMBL" id="PUHW01000390">
    <property type="protein sequence ID" value="KAG0686748.1"/>
    <property type="molecule type" value="Genomic_DNA"/>
</dbReference>
<feature type="compositionally biased region" description="Low complexity" evidence="1">
    <location>
        <begin position="173"/>
        <end position="186"/>
    </location>
</feature>
<keyword evidence="2" id="KW-0812">Transmembrane</keyword>
<evidence type="ECO:0000256" key="1">
    <source>
        <dbReference type="SAM" id="MobiDB-lite"/>
    </source>
</evidence>
<reference evidence="3" key="1">
    <citation type="submission" date="2020-11" db="EMBL/GenBank/DDBJ databases">
        <title>Kefir isolates.</title>
        <authorList>
            <person name="Marcisauskas S."/>
            <person name="Kim Y."/>
            <person name="Blasche S."/>
        </authorList>
    </citation>
    <scope>NUCLEOTIDE SEQUENCE</scope>
    <source>
        <strain evidence="3">Olga-1</strain>
    </source>
</reference>
<keyword evidence="2" id="KW-0472">Membrane</keyword>
<evidence type="ECO:0000313" key="3">
    <source>
        <dbReference type="EMBL" id="KAG0686748.1"/>
    </source>
</evidence>
<keyword evidence="3" id="KW-0489">Methyltransferase</keyword>
<keyword evidence="4" id="KW-1185">Reference proteome</keyword>
<feature type="transmembrane region" description="Helical" evidence="2">
    <location>
        <begin position="41"/>
        <end position="64"/>
    </location>
</feature>
<dbReference type="AlphaFoldDB" id="A0A9P7BEW4"/>
<keyword evidence="3" id="KW-0808">Transferase</keyword>
<feature type="region of interest" description="Disordered" evidence="1">
    <location>
        <begin position="173"/>
        <end position="203"/>
    </location>
</feature>
<comment type="caution">
    <text evidence="3">The sequence shown here is derived from an EMBL/GenBank/DDBJ whole genome shotgun (WGS) entry which is preliminary data.</text>
</comment>
<feature type="region of interest" description="Disordered" evidence="1">
    <location>
        <begin position="392"/>
        <end position="432"/>
    </location>
</feature>
<evidence type="ECO:0000256" key="2">
    <source>
        <dbReference type="SAM" id="Phobius"/>
    </source>
</evidence>
<evidence type="ECO:0000313" key="4">
    <source>
        <dbReference type="Proteomes" id="UP000697127"/>
    </source>
</evidence>
<dbReference type="GO" id="GO:0008168">
    <property type="term" value="F:methyltransferase activity"/>
    <property type="evidence" value="ECO:0007669"/>
    <property type="project" value="UniProtKB-KW"/>
</dbReference>
<feature type="region of interest" description="Disordered" evidence="1">
    <location>
        <begin position="217"/>
        <end position="254"/>
    </location>
</feature>
<proteinExistence type="predicted"/>
<feature type="compositionally biased region" description="Polar residues" evidence="1">
    <location>
        <begin position="187"/>
        <end position="203"/>
    </location>
</feature>
<keyword evidence="2" id="KW-1133">Transmembrane helix</keyword>
<sequence>MSSSKISITSTTSASTITYTATSVPIAKDNPFLESSQFKQGALYVIIFPIIVGFLLLYIILALVNKYKSSKLAKNSEPFDRDFEFKDYHHSNIDKRDSFQSSTDYDNFENPFSDKYETSNKSFTHNKNLSSVDFISQYRRSMDRLSGIDLKTNINNNNVSNDSINKIITNNNNNNNNSINNNNNDTATLTDKTFNSQQHSRNKNQSIGSVLQLNYMPQQQPQHSQPQQINSQSQENNITTTSNSNTNSNSDPETVYYSMVETGNSSLKMNPPPITTNNTNERESIYSLIEPSKAASNTTINIPNNKSHFHHHRKLSSMALDEFINTGELPILNELPRTINDINYENGNINGNGIMQNLNNNVSVESHSMFEDNSFNNSYNIPDINSNVKHSIVRSPSPQRSSRMYHYQNDSRSPTRSPIRNKSPTKDNFSIV</sequence>
<protein>
    <submittedName>
        <fullName evidence="3">Set1/Ash2 histone methyltransferase complex subunit ASH2</fullName>
    </submittedName>
</protein>
<gene>
    <name evidence="3" type="primary">ASH2L_3</name>
    <name evidence="3" type="ORF">C6P40_003451</name>
</gene>
<organism evidence="3 4">
    <name type="scientific">Pichia californica</name>
    <dbReference type="NCBI Taxonomy" id="460514"/>
    <lineage>
        <taxon>Eukaryota</taxon>
        <taxon>Fungi</taxon>
        <taxon>Dikarya</taxon>
        <taxon>Ascomycota</taxon>
        <taxon>Saccharomycotina</taxon>
        <taxon>Pichiomycetes</taxon>
        <taxon>Pichiales</taxon>
        <taxon>Pichiaceae</taxon>
        <taxon>Pichia</taxon>
    </lineage>
</organism>